<protein>
    <submittedName>
        <fullName evidence="1">Glycosyltransferase</fullName>
    </submittedName>
</protein>
<dbReference type="Pfam" id="PF13692">
    <property type="entry name" value="Glyco_trans_1_4"/>
    <property type="match status" value="1"/>
</dbReference>
<dbReference type="Proteomes" id="UP001138751">
    <property type="component" value="Unassembled WGS sequence"/>
</dbReference>
<dbReference type="RefSeq" id="WP_211863924.1">
    <property type="nucleotide sequence ID" value="NZ_JAAEDM010000075.1"/>
</dbReference>
<dbReference type="AlphaFoldDB" id="A0A9X9X290"/>
<name>A0A9X9X290_9PROT</name>
<gene>
    <name evidence="1" type="ORF">GXW76_20275</name>
</gene>
<reference evidence="1" key="2">
    <citation type="journal article" date="2021" name="Syst. Appl. Microbiol.">
        <title>Roseomonas hellenica sp. nov., isolated from roots of wild-growing Alkanna tinctoria.</title>
        <authorList>
            <person name="Rat A."/>
            <person name="Naranjo H.D."/>
            <person name="Lebbe L."/>
            <person name="Cnockaert M."/>
            <person name="Krigas N."/>
            <person name="Grigoriadou K."/>
            <person name="Maloupa E."/>
            <person name="Willems A."/>
        </authorList>
    </citation>
    <scope>NUCLEOTIDE SEQUENCE</scope>
    <source>
        <strain evidence="1">LMG 31231</strain>
    </source>
</reference>
<organism evidence="1 2">
    <name type="scientific">Neoroseomonas soli</name>
    <dbReference type="NCBI Taxonomy" id="1081025"/>
    <lineage>
        <taxon>Bacteria</taxon>
        <taxon>Pseudomonadati</taxon>
        <taxon>Pseudomonadota</taxon>
        <taxon>Alphaproteobacteria</taxon>
        <taxon>Acetobacterales</taxon>
        <taxon>Acetobacteraceae</taxon>
        <taxon>Neoroseomonas</taxon>
    </lineage>
</organism>
<evidence type="ECO:0000313" key="2">
    <source>
        <dbReference type="Proteomes" id="UP001138751"/>
    </source>
</evidence>
<comment type="caution">
    <text evidence="1">The sequence shown here is derived from an EMBL/GenBank/DDBJ whole genome shotgun (WGS) entry which is preliminary data.</text>
</comment>
<reference evidence="1" key="1">
    <citation type="submission" date="2020-01" db="EMBL/GenBank/DDBJ databases">
        <authorList>
            <person name="Rat A."/>
        </authorList>
    </citation>
    <scope>NUCLEOTIDE SEQUENCE</scope>
    <source>
        <strain evidence="1">LMG 31231</strain>
    </source>
</reference>
<dbReference type="SUPFAM" id="SSF53756">
    <property type="entry name" value="UDP-Glycosyltransferase/glycogen phosphorylase"/>
    <property type="match status" value="1"/>
</dbReference>
<dbReference type="EMBL" id="JAAEDM010000075">
    <property type="protein sequence ID" value="MBR0673519.1"/>
    <property type="molecule type" value="Genomic_DNA"/>
</dbReference>
<evidence type="ECO:0000313" key="1">
    <source>
        <dbReference type="EMBL" id="MBR0673519.1"/>
    </source>
</evidence>
<keyword evidence="2" id="KW-1185">Reference proteome</keyword>
<accession>A0A9X9X290</accession>
<dbReference type="Gene3D" id="3.40.50.2000">
    <property type="entry name" value="Glycogen Phosphorylase B"/>
    <property type="match status" value="1"/>
</dbReference>
<proteinExistence type="predicted"/>
<sequence>MTSDAPSLPGGSWAGLRVLVLSPVPTWPVTLGNRNRIVQVNRALQREGAHIALLHYPSDEEWRTSLPRTALAEMASQWDEVFHAPVTRPLHTRPAEGEDHGADDWWDPAIGQMLDWLLKVGRYDALLVNYTWLSKALEHAPAGVLRILDTHDRFSNRRELLADNGLRPEYFHTTPEQERLALDRADIVWAIKRQEEAFFRTLTNRPVRTLLHAEPAGGVPATAARDGVLRLGIVGGRNNINATNIRNFLKVADAYLRRTLLPVEILVAGSVCTLLEGLRLPYLRLLGAVESMDELYAEADVVLAPLAFSTGLKIKVGEALSRGKPLVSHAHAFEGYVPTHPFHECTDFEAMMRAIHRLVREPEEVAVLAEASRRSVVAAEAEILATIREAGARARELPPSAVLSLRFEQARLGTLAFDHVLDAARYLGLRVPVVFHLAGDPATAEPAALKLLVTRGRIVMDPASAPGAAASALFDDTEPRLASLGALLAAPHLLAWFAGLPAAPPAGEVRMQLGICHMGALALQGEARDQARLSTLAAAFPRFLLIEDAPTREAAAATRAAGAERAAMPLLWRGEDCRLLATLRGAPEGAVALLTEDPDARELAPVLACLTTMLGRQVRIFAPEGVPPVQPWPTSGPLAVRAEAISFRPIEAFFEPSTWAQSRPAFVVEHGRPARTIPAREVALRAGIPHLRIADPAAPPVVSTAPAMSYRTSGFLQAALVLSALHHRAGGSASGPGAAEEYGRDAGWARLWRELGRLLAAA</sequence>